<accession>A0AAX4H638</accession>
<dbReference type="Pfam" id="PF00085">
    <property type="entry name" value="Thioredoxin"/>
    <property type="match status" value="1"/>
</dbReference>
<organism evidence="3 4">
    <name type="scientific">Australozyma saopauloensis</name>
    <dbReference type="NCBI Taxonomy" id="291208"/>
    <lineage>
        <taxon>Eukaryota</taxon>
        <taxon>Fungi</taxon>
        <taxon>Dikarya</taxon>
        <taxon>Ascomycota</taxon>
        <taxon>Saccharomycotina</taxon>
        <taxon>Pichiomycetes</taxon>
        <taxon>Metschnikowiaceae</taxon>
        <taxon>Australozyma</taxon>
    </lineage>
</organism>
<dbReference type="RefSeq" id="XP_062876424.1">
    <property type="nucleotide sequence ID" value="XM_063020354.1"/>
</dbReference>
<dbReference type="InterPro" id="IPR013766">
    <property type="entry name" value="Thioredoxin_domain"/>
</dbReference>
<dbReference type="PANTHER" id="PTHR45815:SF3">
    <property type="entry name" value="PROTEIN DISULFIDE-ISOMERASE A6"/>
    <property type="match status" value="1"/>
</dbReference>
<dbReference type="KEGG" id="asau:88172361"/>
<feature type="domain" description="Thioredoxin" evidence="2">
    <location>
        <begin position="5"/>
        <end position="118"/>
    </location>
</feature>
<dbReference type="Gene3D" id="3.40.30.10">
    <property type="entry name" value="Glutaredoxin"/>
    <property type="match status" value="2"/>
</dbReference>
<dbReference type="SUPFAM" id="SSF52833">
    <property type="entry name" value="Thioredoxin-like"/>
    <property type="match status" value="1"/>
</dbReference>
<feature type="signal peptide" evidence="1">
    <location>
        <begin position="1"/>
        <end position="20"/>
    </location>
</feature>
<dbReference type="AlphaFoldDB" id="A0AAX4H638"/>
<evidence type="ECO:0000259" key="2">
    <source>
        <dbReference type="PROSITE" id="PS51352"/>
    </source>
</evidence>
<proteinExistence type="predicted"/>
<dbReference type="InterPro" id="IPR036249">
    <property type="entry name" value="Thioredoxin-like_sf"/>
</dbReference>
<dbReference type="GO" id="GO:0005788">
    <property type="term" value="C:endoplasmic reticulum lumen"/>
    <property type="evidence" value="ECO:0007669"/>
    <property type="project" value="TreeGrafter"/>
</dbReference>
<evidence type="ECO:0000313" key="3">
    <source>
        <dbReference type="EMBL" id="WPK24040.1"/>
    </source>
</evidence>
<dbReference type="GeneID" id="88172361"/>
<sequence length="299" mass="33666">MLKYLLILPLCIASVLEVLSKEEILRKPISLVYFYAPDCRFCTDVTPAVDYLSSIYNHNVNFQIVKVNGRKLKPLVQLFEVASFPTLKIYDNDKKSVTTYSGDRLIDLIDDFIAKHSDAQADLTNAITRVHSLTSLEQLNDLAAAKGVVIAFMDSTTPEWKHMTRPFHYFQELAQQNPHLAFATAELNKVDSKVVREFRVSNSPSLVFYDGQTVGVLGTFSANEVVDDEQTIRFTNLLTSKSIGTWFSNLAELQTHADEAEYVDTILLKPGMNAMAHSAKDFEEDIEGQYEQLLGKISL</sequence>
<reference evidence="3 4" key="1">
    <citation type="submission" date="2023-10" db="EMBL/GenBank/DDBJ databases">
        <title>Draft Genome Sequence of Candida saopaulonensis from a very Premature Infant with Sepsis.</title>
        <authorList>
            <person name="Ning Y."/>
            <person name="Dai R."/>
            <person name="Xiao M."/>
            <person name="Xu Y."/>
            <person name="Yan Q."/>
            <person name="Zhang L."/>
        </authorList>
    </citation>
    <scope>NUCLEOTIDE SEQUENCE [LARGE SCALE GENOMIC DNA]</scope>
    <source>
        <strain evidence="3 4">19XY460</strain>
    </source>
</reference>
<dbReference type="PROSITE" id="PS51352">
    <property type="entry name" value="THIOREDOXIN_2"/>
    <property type="match status" value="1"/>
</dbReference>
<feature type="chain" id="PRO_5043533791" description="Thioredoxin domain-containing protein" evidence="1">
    <location>
        <begin position="21"/>
        <end position="299"/>
    </location>
</feature>
<name>A0AAX4H638_9ASCO</name>
<keyword evidence="1" id="KW-0732">Signal</keyword>
<dbReference type="GO" id="GO:0034976">
    <property type="term" value="P:response to endoplasmic reticulum stress"/>
    <property type="evidence" value="ECO:0007669"/>
    <property type="project" value="TreeGrafter"/>
</dbReference>
<keyword evidence="4" id="KW-1185">Reference proteome</keyword>
<gene>
    <name evidence="3" type="ORF">PUMCH_001295</name>
</gene>
<dbReference type="GO" id="GO:0015035">
    <property type="term" value="F:protein-disulfide reductase activity"/>
    <property type="evidence" value="ECO:0007669"/>
    <property type="project" value="TreeGrafter"/>
</dbReference>
<dbReference type="Proteomes" id="UP001338582">
    <property type="component" value="Chromosome 2"/>
</dbReference>
<dbReference type="PANTHER" id="PTHR45815">
    <property type="entry name" value="PROTEIN DISULFIDE-ISOMERASE A6"/>
    <property type="match status" value="1"/>
</dbReference>
<dbReference type="CDD" id="cd02961">
    <property type="entry name" value="PDI_a_family"/>
    <property type="match status" value="1"/>
</dbReference>
<evidence type="ECO:0000313" key="4">
    <source>
        <dbReference type="Proteomes" id="UP001338582"/>
    </source>
</evidence>
<protein>
    <recommendedName>
        <fullName evidence="2">Thioredoxin domain-containing protein</fullName>
    </recommendedName>
</protein>
<evidence type="ECO:0000256" key="1">
    <source>
        <dbReference type="SAM" id="SignalP"/>
    </source>
</evidence>
<dbReference type="EMBL" id="CP138895">
    <property type="protein sequence ID" value="WPK24040.1"/>
    <property type="molecule type" value="Genomic_DNA"/>
</dbReference>